<feature type="compositionally biased region" description="Polar residues" evidence="1">
    <location>
        <begin position="289"/>
        <end position="302"/>
    </location>
</feature>
<feature type="region of interest" description="Disordered" evidence="1">
    <location>
        <begin position="237"/>
        <end position="381"/>
    </location>
</feature>
<feature type="compositionally biased region" description="Polar residues" evidence="1">
    <location>
        <begin position="41"/>
        <end position="76"/>
    </location>
</feature>
<organism evidence="2 3">
    <name type="scientific">[Torrubiella] hemipterigena</name>
    <dbReference type="NCBI Taxonomy" id="1531966"/>
    <lineage>
        <taxon>Eukaryota</taxon>
        <taxon>Fungi</taxon>
        <taxon>Dikarya</taxon>
        <taxon>Ascomycota</taxon>
        <taxon>Pezizomycotina</taxon>
        <taxon>Sordariomycetes</taxon>
        <taxon>Hypocreomycetidae</taxon>
        <taxon>Hypocreales</taxon>
        <taxon>Clavicipitaceae</taxon>
        <taxon>Clavicipitaceae incertae sedis</taxon>
        <taxon>'Torrubiella' clade</taxon>
    </lineage>
</organism>
<feature type="compositionally biased region" description="Acidic residues" evidence="1">
    <location>
        <begin position="274"/>
        <end position="285"/>
    </location>
</feature>
<protein>
    <submittedName>
        <fullName evidence="2">Uncharacterized protein</fullName>
    </submittedName>
</protein>
<proteinExistence type="predicted"/>
<dbReference type="AlphaFoldDB" id="A0A0A1TMX7"/>
<accession>A0A0A1TMX7</accession>
<feature type="compositionally biased region" description="Polar residues" evidence="1">
    <location>
        <begin position="328"/>
        <end position="341"/>
    </location>
</feature>
<feature type="compositionally biased region" description="Polar residues" evidence="1">
    <location>
        <begin position="104"/>
        <end position="118"/>
    </location>
</feature>
<keyword evidence="3" id="KW-1185">Reference proteome</keyword>
<feature type="compositionally biased region" description="Basic and acidic residues" evidence="1">
    <location>
        <begin position="167"/>
        <end position="177"/>
    </location>
</feature>
<reference evidence="2 3" key="1">
    <citation type="journal article" date="2015" name="Genome Announc.">
        <title>Draft Genome Sequence and Gene Annotation of the Entomopathogenic Fungus Verticillium hemipterigenum.</title>
        <authorList>
            <person name="Horn F."/>
            <person name="Habel A."/>
            <person name="Scharf D.H."/>
            <person name="Dworschak J."/>
            <person name="Brakhage A.A."/>
            <person name="Guthke R."/>
            <person name="Hertweck C."/>
            <person name="Linde J."/>
        </authorList>
    </citation>
    <scope>NUCLEOTIDE SEQUENCE [LARGE SCALE GENOMIC DNA]</scope>
</reference>
<feature type="compositionally biased region" description="Polar residues" evidence="1">
    <location>
        <begin position="85"/>
        <end position="94"/>
    </location>
</feature>
<dbReference type="HOGENOM" id="CLU_038380_1_0_1"/>
<dbReference type="OrthoDB" id="5398515at2759"/>
<feature type="region of interest" description="Disordered" evidence="1">
    <location>
        <begin position="21"/>
        <end position="118"/>
    </location>
</feature>
<feature type="compositionally biased region" description="Polar residues" evidence="1">
    <location>
        <begin position="178"/>
        <end position="192"/>
    </location>
</feature>
<sequence length="381" mass="42352">MVAPMRSFFFFSASTEIYTPPAPRLGYHDEWEPYTPRKSARISSQQSTVRTPSPATPRTSKKANTQKSVVMTSPLQSPRKKRQTSGDQSRNVSGTADGLGLPTPSKTPRKVSNTTASTSIQTFARNLFSADDSAMPKKRRGKKYSGMTMDSFTVEDEDDSIEIFTDSQDRIPVKDNSAENPFYSSSAKTTDAAQRRAKRRNVFIPGEGAQSISDAAHREDGMVYVFRGKKFFRKFSEDEDELQGDDSDAQFVQPLSRSSIKPRLLFPQEKSAEALEEEEATTDVEDNIKSQVRQTPATPSKAKSTHVETPEAPRFAPISPPDSKRATRSTNRVQELATPSKSKGRKSPFDSWPRIKDPRGQASTKRVGETLDQAPAKRTRA</sequence>
<name>A0A0A1TMX7_9HYPO</name>
<dbReference type="Proteomes" id="UP000039046">
    <property type="component" value="Unassembled WGS sequence"/>
</dbReference>
<feature type="region of interest" description="Disordered" evidence="1">
    <location>
        <begin position="167"/>
        <end position="194"/>
    </location>
</feature>
<evidence type="ECO:0000256" key="1">
    <source>
        <dbReference type="SAM" id="MobiDB-lite"/>
    </source>
</evidence>
<gene>
    <name evidence="2" type="ORF">VHEMI07410</name>
</gene>
<feature type="compositionally biased region" description="Acidic residues" evidence="1">
    <location>
        <begin position="237"/>
        <end position="248"/>
    </location>
</feature>
<evidence type="ECO:0000313" key="2">
    <source>
        <dbReference type="EMBL" id="CEJ91717.1"/>
    </source>
</evidence>
<evidence type="ECO:0000313" key="3">
    <source>
        <dbReference type="Proteomes" id="UP000039046"/>
    </source>
</evidence>
<dbReference type="EMBL" id="CDHN01000004">
    <property type="protein sequence ID" value="CEJ91717.1"/>
    <property type="molecule type" value="Genomic_DNA"/>
</dbReference>